<feature type="transmembrane region" description="Helical" evidence="17">
    <location>
        <begin position="287"/>
        <end position="313"/>
    </location>
</feature>
<evidence type="ECO:0000313" key="18">
    <source>
        <dbReference type="EMBL" id="AVM52749.1"/>
    </source>
</evidence>
<keyword evidence="8 17" id="KW-0472">Membrane</keyword>
<feature type="transmembrane region" description="Helical" evidence="17">
    <location>
        <begin position="325"/>
        <end position="350"/>
    </location>
</feature>
<evidence type="ECO:0000256" key="9">
    <source>
        <dbReference type="ARBA" id="ARBA00032370"/>
    </source>
</evidence>
<evidence type="ECO:0000256" key="14">
    <source>
        <dbReference type="ARBA" id="ARBA00044770"/>
    </source>
</evidence>
<evidence type="ECO:0000256" key="5">
    <source>
        <dbReference type="ARBA" id="ARBA00022960"/>
    </source>
</evidence>
<evidence type="ECO:0000256" key="11">
    <source>
        <dbReference type="ARBA" id="ARBA00038053"/>
    </source>
</evidence>
<evidence type="ECO:0000256" key="15">
    <source>
        <dbReference type="ARBA" id="ARBA00049902"/>
    </source>
</evidence>
<keyword evidence="7 17" id="KW-1133">Transmembrane helix</keyword>
<evidence type="ECO:0000256" key="1">
    <source>
        <dbReference type="ARBA" id="ARBA00004141"/>
    </source>
</evidence>
<feature type="transmembrane region" description="Helical" evidence="17">
    <location>
        <begin position="370"/>
        <end position="388"/>
    </location>
</feature>
<comment type="similarity">
    <text evidence="11">Belongs to the SEDS family. FtsW subfamily.</text>
</comment>
<dbReference type="EC" id="2.4.99.28" evidence="14"/>
<gene>
    <name evidence="18" type="ORF">C4H11_07205</name>
</gene>
<dbReference type="InterPro" id="IPR001182">
    <property type="entry name" value="FtsW/RodA"/>
</dbReference>
<keyword evidence="3" id="KW-0808">Transferase</keyword>
<evidence type="ECO:0000256" key="8">
    <source>
        <dbReference type="ARBA" id="ARBA00023136"/>
    </source>
</evidence>
<evidence type="ECO:0000256" key="3">
    <source>
        <dbReference type="ARBA" id="ARBA00022679"/>
    </source>
</evidence>
<keyword evidence="2" id="KW-0328">Glycosyltransferase</keyword>
<evidence type="ECO:0000256" key="13">
    <source>
        <dbReference type="ARBA" id="ARBA00041418"/>
    </source>
</evidence>
<feature type="region of interest" description="Disordered" evidence="16">
    <location>
        <begin position="410"/>
        <end position="438"/>
    </location>
</feature>
<name>A0ABN5IIY3_9BACE</name>
<keyword evidence="5" id="KW-0133">Cell shape</keyword>
<evidence type="ECO:0000256" key="4">
    <source>
        <dbReference type="ARBA" id="ARBA00022692"/>
    </source>
</evidence>
<dbReference type="RefSeq" id="WP_106041050.1">
    <property type="nucleotide sequence ID" value="NZ_CALHZC010000043.1"/>
</dbReference>
<feature type="transmembrane region" description="Helical" evidence="17">
    <location>
        <begin position="146"/>
        <end position="162"/>
    </location>
</feature>
<evidence type="ECO:0000256" key="17">
    <source>
        <dbReference type="SAM" id="Phobius"/>
    </source>
</evidence>
<feature type="transmembrane region" description="Helical" evidence="17">
    <location>
        <begin position="168"/>
        <end position="183"/>
    </location>
</feature>
<organism evidence="18 19">
    <name type="scientific">Bacteroides zoogleoformans</name>
    <dbReference type="NCBI Taxonomy" id="28119"/>
    <lineage>
        <taxon>Bacteria</taxon>
        <taxon>Pseudomonadati</taxon>
        <taxon>Bacteroidota</taxon>
        <taxon>Bacteroidia</taxon>
        <taxon>Bacteroidales</taxon>
        <taxon>Bacteroidaceae</taxon>
        <taxon>Bacteroides</taxon>
    </lineage>
</organism>
<keyword evidence="19" id="KW-1185">Reference proteome</keyword>
<dbReference type="PANTHER" id="PTHR30474:SF2">
    <property type="entry name" value="PEPTIDOGLYCAN GLYCOSYLTRANSFERASE FTSW-RELATED"/>
    <property type="match status" value="1"/>
</dbReference>
<feature type="transmembrane region" description="Helical" evidence="17">
    <location>
        <begin position="47"/>
        <end position="65"/>
    </location>
</feature>
<feature type="transmembrane region" description="Helical" evidence="17">
    <location>
        <begin position="12"/>
        <end position="35"/>
    </location>
</feature>
<feature type="transmembrane region" description="Helical" evidence="17">
    <location>
        <begin position="190"/>
        <end position="210"/>
    </location>
</feature>
<comment type="subcellular location">
    <subcellularLocation>
        <location evidence="1">Membrane</location>
        <topology evidence="1">Multi-pass membrane protein</topology>
    </subcellularLocation>
</comment>
<evidence type="ECO:0000256" key="7">
    <source>
        <dbReference type="ARBA" id="ARBA00022989"/>
    </source>
</evidence>
<sequence length="438" mass="47486">MDLLRSIFKGDKVIWIIFLFLCLISIIEVFSAASTLTYKSGDHWGPITQHSILLMVGAVIVVLVHNIPYKWFQAFPVFLLPVSIGLLAFVMLMGFITGDRVNGAARWMTFMGIQFQPSEIAKMAVVIVTAFILSRGQNENGASPRAFKRIMIVTCLVCGLILPENYSTGMLLFGTVYLMMFIGRVPAKKLVILGGGLLAFGALFITFLLATPNDTLKKIPMGHRLTTVKSRIADFTGKEEIPAAKFDIDGDGQVAHARIAVATSNVVGKGPGNSVQRDFLSQAFSDFIYAIIIEELGLLGGGFVVFLYVCLLVRVGRIAKKCDRTFPAFLIMGIALLLVTQALFNMMVAVGLAPVTGQPLPLISKGGTSTFINCAYIGMILSVSRYTAKLEEQRLHDAQIPLLVDAGGAEEQESSAISDAQTAADPTAEMLNSDAEFK</sequence>
<feature type="transmembrane region" description="Helical" evidence="17">
    <location>
        <begin position="116"/>
        <end position="134"/>
    </location>
</feature>
<reference evidence="18 19" key="1">
    <citation type="submission" date="2018-02" db="EMBL/GenBank/DDBJ databases">
        <authorList>
            <person name="Holder M.E."/>
            <person name="Ajami N.J."/>
            <person name="Petrosino J.F."/>
        </authorList>
    </citation>
    <scope>NUCLEOTIDE SEQUENCE [LARGE SCALE GENOMIC DNA]</scope>
    <source>
        <strain evidence="18 19">ATCC 33285</strain>
    </source>
</reference>
<protein>
    <recommendedName>
        <fullName evidence="12">Probable peptidoglycan glycosyltransferase FtsW</fullName>
        <ecNumber evidence="14">2.4.99.28</ecNumber>
    </recommendedName>
    <alternativeName>
        <fullName evidence="13">Cell division protein FtsW</fullName>
    </alternativeName>
    <alternativeName>
        <fullName evidence="10">Cell wall polymerase</fullName>
    </alternativeName>
    <alternativeName>
        <fullName evidence="9">Peptidoglycan polymerase</fullName>
    </alternativeName>
</protein>
<dbReference type="Proteomes" id="UP000238304">
    <property type="component" value="Chromosome"/>
</dbReference>
<keyword evidence="4 17" id="KW-0812">Transmembrane</keyword>
<evidence type="ECO:0000256" key="6">
    <source>
        <dbReference type="ARBA" id="ARBA00022984"/>
    </source>
</evidence>
<evidence type="ECO:0000256" key="12">
    <source>
        <dbReference type="ARBA" id="ARBA00041185"/>
    </source>
</evidence>
<evidence type="ECO:0000313" key="19">
    <source>
        <dbReference type="Proteomes" id="UP000238304"/>
    </source>
</evidence>
<evidence type="ECO:0000256" key="16">
    <source>
        <dbReference type="SAM" id="MobiDB-lite"/>
    </source>
</evidence>
<proteinExistence type="inferred from homology"/>
<feature type="transmembrane region" description="Helical" evidence="17">
    <location>
        <begin position="77"/>
        <end position="96"/>
    </location>
</feature>
<dbReference type="Pfam" id="PF01098">
    <property type="entry name" value="FTSW_RODA_SPOVE"/>
    <property type="match status" value="1"/>
</dbReference>
<dbReference type="PANTHER" id="PTHR30474">
    <property type="entry name" value="CELL CYCLE PROTEIN"/>
    <property type="match status" value="1"/>
</dbReference>
<accession>A0ABN5IIY3</accession>
<evidence type="ECO:0000256" key="2">
    <source>
        <dbReference type="ARBA" id="ARBA00022676"/>
    </source>
</evidence>
<evidence type="ECO:0000256" key="10">
    <source>
        <dbReference type="ARBA" id="ARBA00033270"/>
    </source>
</evidence>
<keyword evidence="6" id="KW-0573">Peptidoglycan synthesis</keyword>
<comment type="catalytic activity">
    <reaction evidence="15">
        <text>[GlcNAc-(1-&gt;4)-Mur2Ac(oyl-L-Ala-gamma-D-Glu-L-Lys-D-Ala-D-Ala)](n)-di-trans,octa-cis-undecaprenyl diphosphate + beta-D-GlcNAc-(1-&gt;4)-Mur2Ac(oyl-L-Ala-gamma-D-Glu-L-Lys-D-Ala-D-Ala)-di-trans,octa-cis-undecaprenyl diphosphate = [GlcNAc-(1-&gt;4)-Mur2Ac(oyl-L-Ala-gamma-D-Glu-L-Lys-D-Ala-D-Ala)](n+1)-di-trans,octa-cis-undecaprenyl diphosphate + di-trans,octa-cis-undecaprenyl diphosphate + H(+)</text>
        <dbReference type="Rhea" id="RHEA:23708"/>
        <dbReference type="Rhea" id="RHEA-COMP:9602"/>
        <dbReference type="Rhea" id="RHEA-COMP:9603"/>
        <dbReference type="ChEBI" id="CHEBI:15378"/>
        <dbReference type="ChEBI" id="CHEBI:58405"/>
        <dbReference type="ChEBI" id="CHEBI:60033"/>
        <dbReference type="ChEBI" id="CHEBI:78435"/>
        <dbReference type="EC" id="2.4.99.28"/>
    </reaction>
</comment>
<dbReference type="EMBL" id="CP027231">
    <property type="protein sequence ID" value="AVM52749.1"/>
    <property type="molecule type" value="Genomic_DNA"/>
</dbReference>